<organism evidence="3">
    <name type="scientific">Strombidium rassoulzadegani</name>
    <dbReference type="NCBI Taxonomy" id="1082188"/>
    <lineage>
        <taxon>Eukaryota</taxon>
        <taxon>Sar</taxon>
        <taxon>Alveolata</taxon>
        <taxon>Ciliophora</taxon>
        <taxon>Intramacronucleata</taxon>
        <taxon>Spirotrichea</taxon>
        <taxon>Oligotrichia</taxon>
        <taxon>Strombidiidae</taxon>
        <taxon>Strombidium</taxon>
    </lineage>
</organism>
<evidence type="ECO:0000256" key="1">
    <source>
        <dbReference type="SAM" id="Coils"/>
    </source>
</evidence>
<accession>A0A7S3FWR1</accession>
<feature type="coiled-coil region" evidence="1">
    <location>
        <begin position="4"/>
        <end position="31"/>
    </location>
</feature>
<dbReference type="AlphaFoldDB" id="A0A7S3FWR1"/>
<dbReference type="EMBL" id="HBIA01010340">
    <property type="protein sequence ID" value="CAE0233506.1"/>
    <property type="molecule type" value="Transcribed_RNA"/>
</dbReference>
<evidence type="ECO:0000313" key="3">
    <source>
        <dbReference type="EMBL" id="CAE0233506.1"/>
    </source>
</evidence>
<name>A0A7S3FWR1_9SPIT</name>
<protein>
    <submittedName>
        <fullName evidence="3">Uncharacterized protein</fullName>
    </submittedName>
</protein>
<sequence length="165" mass="18911">MSKMQSHASQIKDMDSKLKEAEELTNKALKNGEFDEATRGAALEILRDMYAPYHAMILGWMNSLYPPNLQPLFRREWDPDHNMIDMMTSEVNSVFKQMKYVKYLEAKLKGQNADTSGNQLDFEMLSRLKKDLGMPVDFKTATERREEERASNAGYNASAPVNPPK</sequence>
<feature type="region of interest" description="Disordered" evidence="2">
    <location>
        <begin position="136"/>
        <end position="165"/>
    </location>
</feature>
<keyword evidence="1" id="KW-0175">Coiled coil</keyword>
<proteinExistence type="predicted"/>
<feature type="compositionally biased region" description="Basic and acidic residues" evidence="2">
    <location>
        <begin position="140"/>
        <end position="150"/>
    </location>
</feature>
<evidence type="ECO:0000256" key="2">
    <source>
        <dbReference type="SAM" id="MobiDB-lite"/>
    </source>
</evidence>
<gene>
    <name evidence="3" type="ORF">SRAS04492_LOCUS5307</name>
</gene>
<reference evidence="3" key="1">
    <citation type="submission" date="2021-01" db="EMBL/GenBank/DDBJ databases">
        <authorList>
            <person name="Corre E."/>
            <person name="Pelletier E."/>
            <person name="Niang G."/>
            <person name="Scheremetjew M."/>
            <person name="Finn R."/>
            <person name="Kale V."/>
            <person name="Holt S."/>
            <person name="Cochrane G."/>
            <person name="Meng A."/>
            <person name="Brown T."/>
            <person name="Cohen L."/>
        </authorList>
    </citation>
    <scope>NUCLEOTIDE SEQUENCE</scope>
    <source>
        <strain evidence="3">Ras09</strain>
    </source>
</reference>